<gene>
    <name evidence="1" type="ORF">PXEA_LOCUS7373</name>
</gene>
<evidence type="ECO:0000313" key="1">
    <source>
        <dbReference type="EMBL" id="VEL13933.1"/>
    </source>
</evidence>
<keyword evidence="2" id="KW-1185">Reference proteome</keyword>
<dbReference type="Proteomes" id="UP000784294">
    <property type="component" value="Unassembled WGS sequence"/>
</dbReference>
<dbReference type="AlphaFoldDB" id="A0A3S5BQR3"/>
<evidence type="ECO:0000313" key="2">
    <source>
        <dbReference type="Proteomes" id="UP000784294"/>
    </source>
</evidence>
<organism evidence="1 2">
    <name type="scientific">Protopolystoma xenopodis</name>
    <dbReference type="NCBI Taxonomy" id="117903"/>
    <lineage>
        <taxon>Eukaryota</taxon>
        <taxon>Metazoa</taxon>
        <taxon>Spiralia</taxon>
        <taxon>Lophotrochozoa</taxon>
        <taxon>Platyhelminthes</taxon>
        <taxon>Monogenea</taxon>
        <taxon>Polyopisthocotylea</taxon>
        <taxon>Polystomatidea</taxon>
        <taxon>Polystomatidae</taxon>
        <taxon>Protopolystoma</taxon>
    </lineage>
</organism>
<protein>
    <submittedName>
        <fullName evidence="1">Uncharacterized protein</fullName>
    </submittedName>
</protein>
<sequence length="137" mass="15211">MCLAKFIYFSSDNVNAVSFWLFWYIHVDAILFMPSPRLSHDGSHFCSSIPTNRHLAVVNVHSCKQLMVKRTDLHSQKLTRRCALSGKKSSSPGSRVSKEVVILSLANFNLLPAWRRCAGIGQPSGGTVSHAQKGRIV</sequence>
<dbReference type="EMBL" id="CAAALY010019429">
    <property type="protein sequence ID" value="VEL13933.1"/>
    <property type="molecule type" value="Genomic_DNA"/>
</dbReference>
<reference evidence="1" key="1">
    <citation type="submission" date="2018-11" db="EMBL/GenBank/DDBJ databases">
        <authorList>
            <consortium name="Pathogen Informatics"/>
        </authorList>
    </citation>
    <scope>NUCLEOTIDE SEQUENCE</scope>
</reference>
<comment type="caution">
    <text evidence="1">The sequence shown here is derived from an EMBL/GenBank/DDBJ whole genome shotgun (WGS) entry which is preliminary data.</text>
</comment>
<accession>A0A3S5BQR3</accession>
<proteinExistence type="predicted"/>
<name>A0A3S5BQR3_9PLAT</name>